<organism evidence="2 3">
    <name type="scientific">Neisseria zalophi</name>
    <dbReference type="NCBI Taxonomy" id="640030"/>
    <lineage>
        <taxon>Bacteria</taxon>
        <taxon>Pseudomonadati</taxon>
        <taxon>Pseudomonadota</taxon>
        <taxon>Betaproteobacteria</taxon>
        <taxon>Neisseriales</taxon>
        <taxon>Neisseriaceae</taxon>
        <taxon>Neisseria</taxon>
    </lineage>
</organism>
<dbReference type="InterPro" id="IPR018723">
    <property type="entry name" value="DUF2254_membrane"/>
</dbReference>
<dbReference type="Pfam" id="PF10011">
    <property type="entry name" value="DUF2254"/>
    <property type="match status" value="1"/>
</dbReference>
<dbReference type="OrthoDB" id="2955631at2"/>
<evidence type="ECO:0000256" key="1">
    <source>
        <dbReference type="SAM" id="Phobius"/>
    </source>
</evidence>
<dbReference type="Proteomes" id="UP000325713">
    <property type="component" value="Chromosome"/>
</dbReference>
<feature type="transmembrane region" description="Helical" evidence="1">
    <location>
        <begin position="21"/>
        <end position="42"/>
    </location>
</feature>
<dbReference type="KEGG" id="nzl:D0T92_06055"/>
<feature type="transmembrane region" description="Helical" evidence="1">
    <location>
        <begin position="135"/>
        <end position="156"/>
    </location>
</feature>
<keyword evidence="3" id="KW-1185">Reference proteome</keyword>
<feature type="transmembrane region" description="Helical" evidence="1">
    <location>
        <begin position="105"/>
        <end position="123"/>
    </location>
</feature>
<accession>A0A5J6PX81</accession>
<dbReference type="AlphaFoldDB" id="A0A5J6PX81"/>
<feature type="transmembrane region" description="Helical" evidence="1">
    <location>
        <begin position="62"/>
        <end position="84"/>
    </location>
</feature>
<keyword evidence="1" id="KW-0812">Transmembrane</keyword>
<dbReference type="EMBL" id="CP031700">
    <property type="protein sequence ID" value="QEY27175.1"/>
    <property type="molecule type" value="Genomic_DNA"/>
</dbReference>
<evidence type="ECO:0000313" key="2">
    <source>
        <dbReference type="EMBL" id="QEY27175.1"/>
    </source>
</evidence>
<protein>
    <submittedName>
        <fullName evidence="2">DUF2254 domain-containing protein</fullName>
    </submittedName>
</protein>
<reference evidence="2 3" key="1">
    <citation type="submission" date="2018-08" db="EMBL/GenBank/DDBJ databases">
        <title>Neisseria zalophi ATCC BAA-2455 complete genome.</title>
        <authorList>
            <person name="Veseli I.A."/>
            <person name="Buttler R."/>
            <person name="Mascarenhas dos Santos A.C."/>
            <person name="Pombert J.-F."/>
        </authorList>
    </citation>
    <scope>NUCLEOTIDE SEQUENCE [LARGE SCALE GENOMIC DNA]</scope>
    <source>
        <strain evidence="2 3">ATCC BAA-2455</strain>
    </source>
</reference>
<evidence type="ECO:0000313" key="3">
    <source>
        <dbReference type="Proteomes" id="UP000325713"/>
    </source>
</evidence>
<name>A0A5J6PX81_9NEIS</name>
<keyword evidence="1" id="KW-0472">Membrane</keyword>
<keyword evidence="1" id="KW-1133">Transmembrane helix</keyword>
<proteinExistence type="predicted"/>
<sequence>MLYRWLLALKQPSNRLWVTPALWAIGVVCFIFATRLVGAWWIPHDTLPEIEQATLEGLLDVIASSMLAVTTFSLSIMVSAFASASGGATPRATELVMGDDNTRTAITSFLSSFIYAIIARTALGMDFYGQNELFLLFVSTVAVFVYLIVTLIRWVYTLSQLGRMGNTIDKILSATKTSVANYFANPQLGTAWRGACSNRAKLVKAGYSGYLTHINMASLQAKAEEADIHIHILVRPGELVMEDTPLMMVEGNGDTDTLNQCFIFGTTRSYAQDPNWGFIVLSEVAQRALSPAVNDPGTAISVMTGMMDLLIAKQPERDEEASKKYDRLSIKPEECGNWITESFGPIARDGANTVEVGLVMQKVLAGIWRNSGNVAISQAAAEMASIALQRSLQEMSFAHDAERLKAKHYALFGSECSNKDS</sequence>
<gene>
    <name evidence="2" type="ORF">D0T92_06055</name>
</gene>